<dbReference type="GeneID" id="132805031"/>
<dbReference type="Pfam" id="PF12796">
    <property type="entry name" value="Ank_2"/>
    <property type="match status" value="1"/>
</dbReference>
<dbReference type="Gene3D" id="1.25.40.20">
    <property type="entry name" value="Ankyrin repeat-containing domain"/>
    <property type="match status" value="1"/>
</dbReference>
<keyword evidence="4" id="KW-1185">Reference proteome</keyword>
<dbReference type="RefSeq" id="XP_060675761.1">
    <property type="nucleotide sequence ID" value="XM_060819778.1"/>
</dbReference>
<feature type="repeat" description="ANK" evidence="1">
    <location>
        <begin position="107"/>
        <end position="139"/>
    </location>
</feature>
<protein>
    <submittedName>
        <fullName evidence="5">Ankyrin repeat-containing protein NPR4-like</fullName>
    </submittedName>
</protein>
<keyword evidence="2" id="KW-1133">Transmembrane helix</keyword>
<gene>
    <name evidence="5" type="primary">LOC132805031</name>
</gene>
<dbReference type="PANTHER" id="PTHR24177">
    <property type="entry name" value="CASKIN"/>
    <property type="match status" value="1"/>
</dbReference>
<evidence type="ECO:0000256" key="2">
    <source>
        <dbReference type="SAM" id="Phobius"/>
    </source>
</evidence>
<dbReference type="InterPro" id="IPR002110">
    <property type="entry name" value="Ankyrin_rpt"/>
</dbReference>
<organism evidence="4 5">
    <name type="scientific">Ziziphus jujuba</name>
    <name type="common">Chinese jujube</name>
    <name type="synonym">Ziziphus sativa</name>
    <dbReference type="NCBI Taxonomy" id="326968"/>
    <lineage>
        <taxon>Eukaryota</taxon>
        <taxon>Viridiplantae</taxon>
        <taxon>Streptophyta</taxon>
        <taxon>Embryophyta</taxon>
        <taxon>Tracheophyta</taxon>
        <taxon>Spermatophyta</taxon>
        <taxon>Magnoliopsida</taxon>
        <taxon>eudicotyledons</taxon>
        <taxon>Gunneridae</taxon>
        <taxon>Pentapetalae</taxon>
        <taxon>rosids</taxon>
        <taxon>fabids</taxon>
        <taxon>Rosales</taxon>
        <taxon>Rhamnaceae</taxon>
        <taxon>Paliureae</taxon>
        <taxon>Ziziphus</taxon>
    </lineage>
</organism>
<dbReference type="SMART" id="SM00248">
    <property type="entry name" value="ANK"/>
    <property type="match status" value="1"/>
</dbReference>
<dbReference type="PROSITE" id="PS50088">
    <property type="entry name" value="ANK_REPEAT"/>
    <property type="match status" value="1"/>
</dbReference>
<evidence type="ECO:0000256" key="1">
    <source>
        <dbReference type="PROSITE-ProRule" id="PRU00023"/>
    </source>
</evidence>
<sequence length="352" mass="40064">MQFVGKPKKNKQLAERDAAVEALAWLTHMFDNSRDEDDKSPPDVTDNMLKLLGKCGRSKLESVNIPNDQYQQYERFSKALQDGDLNATKEFITQRPNAVRTIITESTGRTALHVAAIAGHTEIVATLVEKMSPEDLEMKDSSYVALHLLLHCPQLAATFDLSTRTPVHILAMYPSGRRLKFWQKWIYKSIVIDEDRVIKEIYTKLPINSKMSSVLPEAQPDRPSGAALQMLRELQWFRVVESIVPPWTYGHTNSRFLTLRQLFIKEHQQLLYDGDRWMKETATSCTVVGTLIVTIMFAATFTVPGGNDERTGYPKFLDDKTFMFYVVSDAISLFSSITSVLVFLGIYINKCR</sequence>
<dbReference type="InterPro" id="IPR026961">
    <property type="entry name" value="PGG_dom"/>
</dbReference>
<name>A0ABM4AGA2_ZIZJJ</name>
<keyword evidence="2" id="KW-0812">Transmembrane</keyword>
<reference evidence="5" key="1">
    <citation type="submission" date="2025-08" db="UniProtKB">
        <authorList>
            <consortium name="RefSeq"/>
        </authorList>
    </citation>
    <scope>IDENTIFICATION</scope>
    <source>
        <tissue evidence="5">Seedling</tissue>
    </source>
</reference>
<feature type="transmembrane region" description="Helical" evidence="2">
    <location>
        <begin position="322"/>
        <end position="348"/>
    </location>
</feature>
<proteinExistence type="predicted"/>
<dbReference type="SUPFAM" id="SSF48403">
    <property type="entry name" value="Ankyrin repeat"/>
    <property type="match status" value="1"/>
</dbReference>
<dbReference type="PANTHER" id="PTHR24177:SF329">
    <property type="entry name" value="ANKYRIN REPEAT PROTEIN"/>
    <property type="match status" value="1"/>
</dbReference>
<dbReference type="InterPro" id="IPR036770">
    <property type="entry name" value="Ankyrin_rpt-contain_sf"/>
</dbReference>
<feature type="domain" description="PGG" evidence="3">
    <location>
        <begin position="276"/>
        <end position="344"/>
    </location>
</feature>
<evidence type="ECO:0000259" key="3">
    <source>
        <dbReference type="Pfam" id="PF13962"/>
    </source>
</evidence>
<evidence type="ECO:0000313" key="5">
    <source>
        <dbReference type="RefSeq" id="XP_060675761.1"/>
    </source>
</evidence>
<evidence type="ECO:0000313" key="4">
    <source>
        <dbReference type="Proteomes" id="UP001652623"/>
    </source>
</evidence>
<dbReference type="PROSITE" id="PS50297">
    <property type="entry name" value="ANK_REP_REGION"/>
    <property type="match status" value="1"/>
</dbReference>
<accession>A0ABM4AGA2</accession>
<dbReference type="Pfam" id="PF13962">
    <property type="entry name" value="PGG"/>
    <property type="match status" value="1"/>
</dbReference>
<keyword evidence="2" id="KW-0472">Membrane</keyword>
<dbReference type="Proteomes" id="UP001652623">
    <property type="component" value="Chromosome 8"/>
</dbReference>
<keyword evidence="1" id="KW-0040">ANK repeat</keyword>
<feature type="transmembrane region" description="Helical" evidence="2">
    <location>
        <begin position="281"/>
        <end position="302"/>
    </location>
</feature>